<sequence length="265" mass="27776">MTRGSTDTAFAPAKVNLTLHVTGRRRDGYHLLDSLVAFADVVDVLTVERGDALTVCGPFADGVPTDDRNLIRRALRLAGTPRAVMLEKNLPHPAGLGGGSSDAAAVLRLVGACPDPAALLSLGADVPVCMTPRAQRMRGIGEILSPVPMPPLHAVLINPGVALPTGRVFAGLATTDNRPMDALPDAGPTLDWLARQRNDLEPPARQIAPVIGDVLSALREAGADIARMSGSGATCFGLWPSRALADKAAHELTLSGWWVRACTLI</sequence>
<keyword evidence="8 10" id="KW-0414">Isoprene biosynthesis</keyword>
<keyword evidence="6 10" id="KW-0418">Kinase</keyword>
<protein>
    <recommendedName>
        <fullName evidence="3 10">4-diphosphocytidyl-2-C-methyl-D-erythritol kinase</fullName>
        <shortName evidence="10">CMK</shortName>
        <ecNumber evidence="2 10">2.7.1.148</ecNumber>
    </recommendedName>
    <alternativeName>
        <fullName evidence="9 10">4-(cytidine-5'-diphospho)-2-C-methyl-D-erythritol kinase</fullName>
    </alternativeName>
</protein>
<accession>A0A0M6XNX5</accession>
<dbReference type="EC" id="2.7.1.148" evidence="2 10"/>
<keyword evidence="14" id="KW-1185">Reference proteome</keyword>
<dbReference type="GO" id="GO:0016114">
    <property type="term" value="P:terpenoid biosynthetic process"/>
    <property type="evidence" value="ECO:0007669"/>
    <property type="project" value="InterPro"/>
</dbReference>
<dbReference type="Proteomes" id="UP000048908">
    <property type="component" value="Unassembled WGS sequence"/>
</dbReference>
<dbReference type="STRING" id="282197.SAMN04488517_105142"/>
<evidence type="ECO:0000256" key="8">
    <source>
        <dbReference type="ARBA" id="ARBA00023229"/>
    </source>
</evidence>
<dbReference type="PANTHER" id="PTHR43527">
    <property type="entry name" value="4-DIPHOSPHOCYTIDYL-2-C-METHYL-D-ERYTHRITOL KINASE, CHLOROPLASTIC"/>
    <property type="match status" value="1"/>
</dbReference>
<feature type="active site" evidence="10">
    <location>
        <position position="14"/>
    </location>
</feature>
<proteinExistence type="inferred from homology"/>
<evidence type="ECO:0000256" key="4">
    <source>
        <dbReference type="ARBA" id="ARBA00022679"/>
    </source>
</evidence>
<feature type="binding site" evidence="10">
    <location>
        <begin position="91"/>
        <end position="101"/>
    </location>
    <ligand>
        <name>ATP</name>
        <dbReference type="ChEBI" id="CHEBI:30616"/>
    </ligand>
</feature>
<evidence type="ECO:0000256" key="5">
    <source>
        <dbReference type="ARBA" id="ARBA00022741"/>
    </source>
</evidence>
<dbReference type="InterPro" id="IPR036554">
    <property type="entry name" value="GHMP_kinase_C_sf"/>
</dbReference>
<comment type="catalytic activity">
    <reaction evidence="10">
        <text>4-CDP-2-C-methyl-D-erythritol + ATP = 4-CDP-2-C-methyl-D-erythritol 2-phosphate + ADP + H(+)</text>
        <dbReference type="Rhea" id="RHEA:18437"/>
        <dbReference type="ChEBI" id="CHEBI:15378"/>
        <dbReference type="ChEBI" id="CHEBI:30616"/>
        <dbReference type="ChEBI" id="CHEBI:57823"/>
        <dbReference type="ChEBI" id="CHEBI:57919"/>
        <dbReference type="ChEBI" id="CHEBI:456216"/>
        <dbReference type="EC" id="2.7.1.148"/>
    </reaction>
</comment>
<dbReference type="InterPro" id="IPR013750">
    <property type="entry name" value="GHMP_kinase_C_dom"/>
</dbReference>
<evidence type="ECO:0000256" key="3">
    <source>
        <dbReference type="ARBA" id="ARBA00017473"/>
    </source>
</evidence>
<dbReference type="Gene3D" id="3.30.70.890">
    <property type="entry name" value="GHMP kinase, C-terminal domain"/>
    <property type="match status" value="1"/>
</dbReference>
<dbReference type="UniPathway" id="UPA00056">
    <property type="reaction ID" value="UER00094"/>
</dbReference>
<dbReference type="GO" id="GO:0019288">
    <property type="term" value="P:isopentenyl diphosphate biosynthetic process, methylerythritol 4-phosphate pathway"/>
    <property type="evidence" value="ECO:0007669"/>
    <property type="project" value="UniProtKB-UniRule"/>
</dbReference>
<feature type="domain" description="GHMP kinase C-terminal" evidence="12">
    <location>
        <begin position="194"/>
        <end position="252"/>
    </location>
</feature>
<comment type="function">
    <text evidence="10">Catalyzes the phosphorylation of the position 2 hydroxy group of 4-diphosphocytidyl-2C-methyl-D-erythritol.</text>
</comment>
<evidence type="ECO:0000256" key="9">
    <source>
        <dbReference type="ARBA" id="ARBA00032554"/>
    </source>
</evidence>
<feature type="domain" description="GHMP kinase N-terminal" evidence="11">
    <location>
        <begin position="71"/>
        <end position="112"/>
    </location>
</feature>
<keyword evidence="4 10" id="KW-0808">Transferase</keyword>
<evidence type="ECO:0000256" key="1">
    <source>
        <dbReference type="ARBA" id="ARBA00009684"/>
    </source>
</evidence>
<dbReference type="HAMAP" id="MF_00061">
    <property type="entry name" value="IspE"/>
    <property type="match status" value="1"/>
</dbReference>
<dbReference type="Pfam" id="PF08544">
    <property type="entry name" value="GHMP_kinases_C"/>
    <property type="match status" value="1"/>
</dbReference>
<dbReference type="PANTHER" id="PTHR43527:SF2">
    <property type="entry name" value="4-DIPHOSPHOCYTIDYL-2-C-METHYL-D-ERYTHRITOL KINASE, CHLOROPLASTIC"/>
    <property type="match status" value="1"/>
</dbReference>
<dbReference type="Pfam" id="PF00288">
    <property type="entry name" value="GHMP_kinases_N"/>
    <property type="match status" value="1"/>
</dbReference>
<organism evidence="13 14">
    <name type="scientific">Jannaschia rubra</name>
    <dbReference type="NCBI Taxonomy" id="282197"/>
    <lineage>
        <taxon>Bacteria</taxon>
        <taxon>Pseudomonadati</taxon>
        <taxon>Pseudomonadota</taxon>
        <taxon>Alphaproteobacteria</taxon>
        <taxon>Rhodobacterales</taxon>
        <taxon>Roseobacteraceae</taxon>
        <taxon>Jannaschia</taxon>
    </lineage>
</organism>
<evidence type="ECO:0000256" key="7">
    <source>
        <dbReference type="ARBA" id="ARBA00022840"/>
    </source>
</evidence>
<reference evidence="13 14" key="1">
    <citation type="submission" date="2015-07" db="EMBL/GenBank/DDBJ databases">
        <authorList>
            <person name="Noorani M."/>
        </authorList>
    </citation>
    <scope>NUCLEOTIDE SEQUENCE [LARGE SCALE GENOMIC DNA]</scope>
    <source>
        <strain evidence="13 14">CECT 5088</strain>
    </source>
</reference>
<dbReference type="Gene3D" id="3.30.230.10">
    <property type="match status" value="1"/>
</dbReference>
<dbReference type="InterPro" id="IPR006204">
    <property type="entry name" value="GHMP_kinase_N_dom"/>
</dbReference>
<dbReference type="PIRSF" id="PIRSF010376">
    <property type="entry name" value="IspE"/>
    <property type="match status" value="1"/>
</dbReference>
<dbReference type="RefSeq" id="WP_055681757.1">
    <property type="nucleotide sequence ID" value="NZ_CXPG01000013.1"/>
</dbReference>
<name>A0A0M6XNX5_9RHOB</name>
<evidence type="ECO:0000313" key="13">
    <source>
        <dbReference type="EMBL" id="CTQ32297.1"/>
    </source>
</evidence>
<comment type="similarity">
    <text evidence="1 10">Belongs to the GHMP kinase family. IspE subfamily.</text>
</comment>
<dbReference type="GO" id="GO:0005524">
    <property type="term" value="F:ATP binding"/>
    <property type="evidence" value="ECO:0007669"/>
    <property type="project" value="UniProtKB-UniRule"/>
</dbReference>
<dbReference type="InterPro" id="IPR004424">
    <property type="entry name" value="IspE"/>
</dbReference>
<keyword evidence="7 10" id="KW-0067">ATP-binding</keyword>
<dbReference type="OrthoDB" id="9809438at2"/>
<dbReference type="GO" id="GO:0050515">
    <property type="term" value="F:4-(cytidine 5'-diphospho)-2-C-methyl-D-erythritol kinase activity"/>
    <property type="evidence" value="ECO:0007669"/>
    <property type="project" value="UniProtKB-UniRule"/>
</dbReference>
<evidence type="ECO:0000256" key="10">
    <source>
        <dbReference type="HAMAP-Rule" id="MF_00061"/>
    </source>
</evidence>
<evidence type="ECO:0000256" key="6">
    <source>
        <dbReference type="ARBA" id="ARBA00022777"/>
    </source>
</evidence>
<dbReference type="AlphaFoldDB" id="A0A0M6XNX5"/>
<evidence type="ECO:0000259" key="11">
    <source>
        <dbReference type="Pfam" id="PF00288"/>
    </source>
</evidence>
<dbReference type="EMBL" id="CXPG01000013">
    <property type="protein sequence ID" value="CTQ32297.1"/>
    <property type="molecule type" value="Genomic_DNA"/>
</dbReference>
<gene>
    <name evidence="10 13" type="primary">ispE</name>
    <name evidence="13" type="ORF">JAN5088_01061</name>
</gene>
<dbReference type="SUPFAM" id="SSF54211">
    <property type="entry name" value="Ribosomal protein S5 domain 2-like"/>
    <property type="match status" value="1"/>
</dbReference>
<dbReference type="InterPro" id="IPR020568">
    <property type="entry name" value="Ribosomal_Su5_D2-typ_SF"/>
</dbReference>
<dbReference type="InterPro" id="IPR014721">
    <property type="entry name" value="Ribsml_uS5_D2-typ_fold_subgr"/>
</dbReference>
<comment type="pathway">
    <text evidence="10">Isoprenoid biosynthesis; isopentenyl diphosphate biosynthesis via DXP pathway; isopentenyl diphosphate from 1-deoxy-D-xylulose 5-phosphate: step 3/6.</text>
</comment>
<dbReference type="NCBIfam" id="NF011202">
    <property type="entry name" value="PRK14608.1"/>
    <property type="match status" value="1"/>
</dbReference>
<keyword evidence="5 10" id="KW-0547">Nucleotide-binding</keyword>
<evidence type="ECO:0000256" key="2">
    <source>
        <dbReference type="ARBA" id="ARBA00012052"/>
    </source>
</evidence>
<evidence type="ECO:0000313" key="14">
    <source>
        <dbReference type="Proteomes" id="UP000048908"/>
    </source>
</evidence>
<dbReference type="SUPFAM" id="SSF55060">
    <property type="entry name" value="GHMP Kinase, C-terminal domain"/>
    <property type="match status" value="1"/>
</dbReference>
<feature type="active site" evidence="10">
    <location>
        <position position="125"/>
    </location>
</feature>
<evidence type="ECO:0000259" key="12">
    <source>
        <dbReference type="Pfam" id="PF08544"/>
    </source>
</evidence>